<dbReference type="AlphaFoldDB" id="A0A444YR23"/>
<proteinExistence type="predicted"/>
<dbReference type="EMBL" id="SDMP01000016">
    <property type="protein sequence ID" value="RYR04311.1"/>
    <property type="molecule type" value="Genomic_DNA"/>
</dbReference>
<sequence>MKKEMTSSSSWWFHRRAGRPRAPPGSRRAMFTDSVWHISIPAWRRVAGDKICFHIGRKFMTDCTMGSVGGGRSRQVSQSHGSHASSSSLRWQRKNSDQVCFCGLKTVIKKSVTRENLDRLFHACPRYRKGSHCNYFRWAEDDEYDRLEHLGEVKTDAQMESDAALLNHNISWRMMTLEAEVKGLRMQLYFELIVVIVVL</sequence>
<evidence type="ECO:0000313" key="8">
    <source>
        <dbReference type="Proteomes" id="UP000289738"/>
    </source>
</evidence>
<evidence type="ECO:0000256" key="1">
    <source>
        <dbReference type="ARBA" id="ARBA00022723"/>
    </source>
</evidence>
<dbReference type="Pfam" id="PF06839">
    <property type="entry name" value="Zn_ribbon_GRF"/>
    <property type="match status" value="1"/>
</dbReference>
<evidence type="ECO:0000259" key="6">
    <source>
        <dbReference type="PROSITE" id="PS51999"/>
    </source>
</evidence>
<dbReference type="PANTHER" id="PTHR33248">
    <property type="entry name" value="ZINC ION-BINDING PROTEIN"/>
    <property type="match status" value="1"/>
</dbReference>
<evidence type="ECO:0000256" key="3">
    <source>
        <dbReference type="ARBA" id="ARBA00022833"/>
    </source>
</evidence>
<gene>
    <name evidence="7" type="ORF">Ahy_B06g083987</name>
</gene>
<keyword evidence="8" id="KW-1185">Reference proteome</keyword>
<comment type="caution">
    <text evidence="7">The sequence shown here is derived from an EMBL/GenBank/DDBJ whole genome shotgun (WGS) entry which is preliminary data.</text>
</comment>
<evidence type="ECO:0000256" key="4">
    <source>
        <dbReference type="PROSITE-ProRule" id="PRU01343"/>
    </source>
</evidence>
<keyword evidence="1" id="KW-0479">Metal-binding</keyword>
<feature type="region of interest" description="Disordered" evidence="5">
    <location>
        <begin position="70"/>
        <end position="90"/>
    </location>
</feature>
<keyword evidence="3" id="KW-0862">Zinc</keyword>
<evidence type="ECO:0000256" key="2">
    <source>
        <dbReference type="ARBA" id="ARBA00022771"/>
    </source>
</evidence>
<dbReference type="InterPro" id="IPR010666">
    <property type="entry name" value="Znf_GRF"/>
</dbReference>
<name>A0A444YR23_ARAHY</name>
<accession>A0A444YR23</accession>
<keyword evidence="2 4" id="KW-0863">Zinc-finger</keyword>
<feature type="compositionally biased region" description="Low complexity" evidence="5">
    <location>
        <begin position="73"/>
        <end position="88"/>
    </location>
</feature>
<evidence type="ECO:0000313" key="7">
    <source>
        <dbReference type="EMBL" id="RYR04311.1"/>
    </source>
</evidence>
<dbReference type="Proteomes" id="UP000289738">
    <property type="component" value="Chromosome B06"/>
</dbReference>
<dbReference type="PROSITE" id="PS51999">
    <property type="entry name" value="ZF_GRF"/>
    <property type="match status" value="1"/>
</dbReference>
<feature type="domain" description="GRF-type" evidence="6">
    <location>
        <begin position="100"/>
        <end position="142"/>
    </location>
</feature>
<protein>
    <recommendedName>
        <fullName evidence="6">GRF-type domain-containing protein</fullName>
    </recommendedName>
</protein>
<reference evidence="7 8" key="1">
    <citation type="submission" date="2019-01" db="EMBL/GenBank/DDBJ databases">
        <title>Sequencing of cultivated peanut Arachis hypogaea provides insights into genome evolution and oil improvement.</title>
        <authorList>
            <person name="Chen X."/>
        </authorList>
    </citation>
    <scope>NUCLEOTIDE SEQUENCE [LARGE SCALE GENOMIC DNA]</scope>
    <source>
        <strain evidence="8">cv. Fuhuasheng</strain>
        <tissue evidence="7">Leaves</tissue>
    </source>
</reference>
<dbReference type="GO" id="GO:0008270">
    <property type="term" value="F:zinc ion binding"/>
    <property type="evidence" value="ECO:0007669"/>
    <property type="project" value="UniProtKB-KW"/>
</dbReference>
<evidence type="ECO:0000256" key="5">
    <source>
        <dbReference type="SAM" id="MobiDB-lite"/>
    </source>
</evidence>
<organism evidence="7 8">
    <name type="scientific">Arachis hypogaea</name>
    <name type="common">Peanut</name>
    <dbReference type="NCBI Taxonomy" id="3818"/>
    <lineage>
        <taxon>Eukaryota</taxon>
        <taxon>Viridiplantae</taxon>
        <taxon>Streptophyta</taxon>
        <taxon>Embryophyta</taxon>
        <taxon>Tracheophyta</taxon>
        <taxon>Spermatophyta</taxon>
        <taxon>Magnoliopsida</taxon>
        <taxon>eudicotyledons</taxon>
        <taxon>Gunneridae</taxon>
        <taxon>Pentapetalae</taxon>
        <taxon>rosids</taxon>
        <taxon>fabids</taxon>
        <taxon>Fabales</taxon>
        <taxon>Fabaceae</taxon>
        <taxon>Papilionoideae</taxon>
        <taxon>50 kb inversion clade</taxon>
        <taxon>dalbergioids sensu lato</taxon>
        <taxon>Dalbergieae</taxon>
        <taxon>Pterocarpus clade</taxon>
        <taxon>Arachis</taxon>
    </lineage>
</organism>